<dbReference type="Proteomes" id="UP000044602">
    <property type="component" value="Unassembled WGS sequence"/>
</dbReference>
<evidence type="ECO:0000256" key="1">
    <source>
        <dbReference type="SAM" id="MobiDB-lite"/>
    </source>
</evidence>
<gene>
    <name evidence="2" type="ORF">BN1708_017848</name>
</gene>
<dbReference type="AlphaFoldDB" id="A0A0G4LGR0"/>
<keyword evidence="3" id="KW-1185">Reference proteome</keyword>
<evidence type="ECO:0000313" key="3">
    <source>
        <dbReference type="Proteomes" id="UP000044602"/>
    </source>
</evidence>
<evidence type="ECO:0000313" key="2">
    <source>
        <dbReference type="EMBL" id="CRK21216.1"/>
    </source>
</evidence>
<name>A0A0G4LGR0_VERLO</name>
<reference evidence="2 3" key="1">
    <citation type="submission" date="2015-05" db="EMBL/GenBank/DDBJ databases">
        <authorList>
            <person name="Wang D.B."/>
            <person name="Wang M."/>
        </authorList>
    </citation>
    <scope>NUCLEOTIDE SEQUENCE [LARGE SCALE GENOMIC DNA]</scope>
    <source>
        <strain evidence="2">VL1</strain>
    </source>
</reference>
<feature type="compositionally biased region" description="Basic residues" evidence="1">
    <location>
        <begin position="12"/>
        <end position="21"/>
    </location>
</feature>
<accession>A0A0G4LGR0</accession>
<protein>
    <submittedName>
        <fullName evidence="2">Uncharacterized protein</fullName>
    </submittedName>
</protein>
<feature type="region of interest" description="Disordered" evidence="1">
    <location>
        <begin position="1"/>
        <end position="28"/>
    </location>
</feature>
<organism evidence="2 3">
    <name type="scientific">Verticillium longisporum</name>
    <name type="common">Verticillium dahliae var. longisporum</name>
    <dbReference type="NCBI Taxonomy" id="100787"/>
    <lineage>
        <taxon>Eukaryota</taxon>
        <taxon>Fungi</taxon>
        <taxon>Dikarya</taxon>
        <taxon>Ascomycota</taxon>
        <taxon>Pezizomycotina</taxon>
        <taxon>Sordariomycetes</taxon>
        <taxon>Hypocreomycetidae</taxon>
        <taxon>Glomerellales</taxon>
        <taxon>Plectosphaerellaceae</taxon>
        <taxon>Verticillium</taxon>
    </lineage>
</organism>
<sequence>ARPHPRPPLQGRARRRPRRVWHPREDSL</sequence>
<dbReference type="EMBL" id="CVQH01012337">
    <property type="protein sequence ID" value="CRK21216.1"/>
    <property type="molecule type" value="Genomic_DNA"/>
</dbReference>
<proteinExistence type="predicted"/>
<feature type="non-terminal residue" evidence="2">
    <location>
        <position position="1"/>
    </location>
</feature>